<evidence type="ECO:0000313" key="11">
    <source>
        <dbReference type="Proteomes" id="UP000637267"/>
    </source>
</evidence>
<dbReference type="Pfam" id="PF02518">
    <property type="entry name" value="HATPase_c"/>
    <property type="match status" value="1"/>
</dbReference>
<protein>
    <recommendedName>
        <fullName evidence="2">histidine kinase</fullName>
        <ecNumber evidence="2">2.7.13.3</ecNumber>
    </recommendedName>
</protein>
<evidence type="ECO:0000259" key="8">
    <source>
        <dbReference type="PROSITE" id="PS50109"/>
    </source>
</evidence>
<keyword evidence="3 6" id="KW-0597">Phosphoprotein</keyword>
<name>A0ABQ2P4H1_9NEIS</name>
<evidence type="ECO:0000259" key="9">
    <source>
        <dbReference type="PROSITE" id="PS50110"/>
    </source>
</evidence>
<comment type="catalytic activity">
    <reaction evidence="1">
        <text>ATP + protein L-histidine = ADP + protein N-phospho-L-histidine.</text>
        <dbReference type="EC" id="2.7.13.3"/>
    </reaction>
</comment>
<dbReference type="SUPFAM" id="SSF55874">
    <property type="entry name" value="ATPase domain of HSP90 chaperone/DNA topoisomerase II/histidine kinase"/>
    <property type="match status" value="1"/>
</dbReference>
<dbReference type="RefSeq" id="WP_188701502.1">
    <property type="nucleotide sequence ID" value="NZ_BMLX01000001.1"/>
</dbReference>
<dbReference type="Pfam" id="PF07696">
    <property type="entry name" value="7TMR-DISMED2"/>
    <property type="match status" value="1"/>
</dbReference>
<organism evidence="10 11">
    <name type="scientific">Silvimonas iriomotensis</name>
    <dbReference type="NCBI Taxonomy" id="449662"/>
    <lineage>
        <taxon>Bacteria</taxon>
        <taxon>Pseudomonadati</taxon>
        <taxon>Pseudomonadota</taxon>
        <taxon>Betaproteobacteria</taxon>
        <taxon>Neisseriales</taxon>
        <taxon>Chitinibacteraceae</taxon>
        <taxon>Silvimonas</taxon>
    </lineage>
</organism>
<feature type="transmembrane region" description="Helical" evidence="7">
    <location>
        <begin position="385"/>
        <end position="406"/>
    </location>
</feature>
<feature type="domain" description="Response regulatory" evidence="9">
    <location>
        <begin position="702"/>
        <end position="816"/>
    </location>
</feature>
<evidence type="ECO:0000256" key="2">
    <source>
        <dbReference type="ARBA" id="ARBA00012438"/>
    </source>
</evidence>
<dbReference type="InterPro" id="IPR004358">
    <property type="entry name" value="Sig_transdc_His_kin-like_C"/>
</dbReference>
<accession>A0ABQ2P4H1</accession>
<dbReference type="CDD" id="cd17546">
    <property type="entry name" value="REC_hyHK_CKI1_RcsC-like"/>
    <property type="match status" value="1"/>
</dbReference>
<dbReference type="Gene3D" id="3.40.50.2300">
    <property type="match status" value="1"/>
</dbReference>
<gene>
    <name evidence="10" type="ORF">GCM10010970_02450</name>
</gene>
<feature type="transmembrane region" description="Helical" evidence="7">
    <location>
        <begin position="297"/>
        <end position="317"/>
    </location>
</feature>
<dbReference type="PANTHER" id="PTHR43047">
    <property type="entry name" value="TWO-COMPONENT HISTIDINE PROTEIN KINASE"/>
    <property type="match status" value="1"/>
</dbReference>
<comment type="caution">
    <text evidence="10">The sequence shown here is derived from an EMBL/GenBank/DDBJ whole genome shotgun (WGS) entry which is preliminary data.</text>
</comment>
<dbReference type="InterPro" id="IPR001789">
    <property type="entry name" value="Sig_transdc_resp-reg_receiver"/>
</dbReference>
<dbReference type="Gene3D" id="3.30.565.10">
    <property type="entry name" value="Histidine kinase-like ATPase, C-terminal domain"/>
    <property type="match status" value="1"/>
</dbReference>
<dbReference type="InterPro" id="IPR011006">
    <property type="entry name" value="CheY-like_superfamily"/>
</dbReference>
<dbReference type="EMBL" id="BMLX01000001">
    <property type="protein sequence ID" value="GGP17963.1"/>
    <property type="molecule type" value="Genomic_DNA"/>
</dbReference>
<dbReference type="InterPro" id="IPR005467">
    <property type="entry name" value="His_kinase_dom"/>
</dbReference>
<evidence type="ECO:0000256" key="1">
    <source>
        <dbReference type="ARBA" id="ARBA00000085"/>
    </source>
</evidence>
<evidence type="ECO:0000256" key="3">
    <source>
        <dbReference type="ARBA" id="ARBA00022553"/>
    </source>
</evidence>
<dbReference type="SUPFAM" id="SSF47384">
    <property type="entry name" value="Homodimeric domain of signal transducing histidine kinase"/>
    <property type="match status" value="1"/>
</dbReference>
<dbReference type="SMART" id="SM00388">
    <property type="entry name" value="HisKA"/>
    <property type="match status" value="1"/>
</dbReference>
<dbReference type="PANTHER" id="PTHR43047:SF72">
    <property type="entry name" value="OSMOSENSING HISTIDINE PROTEIN KINASE SLN1"/>
    <property type="match status" value="1"/>
</dbReference>
<dbReference type="EC" id="2.7.13.3" evidence="2"/>
<evidence type="ECO:0000256" key="7">
    <source>
        <dbReference type="SAM" id="Phobius"/>
    </source>
</evidence>
<dbReference type="InterPro" id="IPR003661">
    <property type="entry name" value="HisK_dim/P_dom"/>
</dbReference>
<sequence>MSTRQVRGTGKGRIAAYLLLQMLCLLVFGLGMAPARAVNVDAGTAGVELDSELKIWRDPTRVATVEEADKAASTGKFHSPHGLMRSRGYSRDAWWFRFVIRNDSPEAINGLIEYTDGLVGSVTLYSRPEGSKGPWQQQDFLSSQGEDNRPLSTIRPVFREPLGGLESKEVLMQVVFNGHNDIAGPIYSDLRIWGEQPFFRANNHEMFLLGGMIGIMLLVAFGAITGFAATRDKAFLYYGLNLVMLTISFHSATGVWPLLLWHGHFSFKLLFFCSGIYFICAAQFVRHYLQVSRFSPWLDRALLCIVAIGAVSSIAALLDKEQFALEALNIGGIGFLIYIAASVAAIRNRVPGAKLFLAAWATYSVSLTVTWGLRDYGLIEHDTFSYRFIFVGIVIEIMLFSVAMALRVRELRRRKEAAESAYRLHLIAEAERLESLVAQRTAELETARSQAETANHAKTTFLAHVSHEIRTPLTAILGYVERLSDERDLRPHQSQWLSHIGDSGEYLLSLIGNVLDVSKLEAGHIKLYETPMSIPALVRQLQGLFHEQAARKGVAFEIIAPDQGWFRLDAGKWRQILVNLIGNAIKLTEEGKVAIHLAHEARPGQGHWLVAKVIDTGPGISAKDVEMIFTPFEQAAAGRRAGGAGLGLSICRDFTHLMGGHIELDSTPGQGSTFTVNVPVTPAQPVHESSHHDWQGVLSGRNVLIAEDQPLNRDLLSDILLRAGANVLSAEDGIDAMGIWRANQRIDIILADFHMPFMNGVRLAQTLRKLGYKGMFLLVSAGHSPDPEQLAANGVDGWVTKPFTRDQLLRALIDKTAVPAQSQLPATLEEAAAAMGYTLEKALPIAQRGLDRVSILLQNLAGEETLAERSRHAHSAKGIAGQIGMLKLMRALEALEQKPEAMQLAVAQLELAAASAIVTRRARQLAAEPLNDETA</sequence>
<evidence type="ECO:0000256" key="6">
    <source>
        <dbReference type="PROSITE-ProRule" id="PRU00169"/>
    </source>
</evidence>
<keyword evidence="7" id="KW-1133">Transmembrane helix</keyword>
<evidence type="ECO:0000313" key="10">
    <source>
        <dbReference type="EMBL" id="GGP17963.1"/>
    </source>
</evidence>
<dbReference type="PROSITE" id="PS50110">
    <property type="entry name" value="RESPONSE_REGULATORY"/>
    <property type="match status" value="1"/>
</dbReference>
<feature type="transmembrane region" description="Helical" evidence="7">
    <location>
        <begin position="235"/>
        <end position="259"/>
    </location>
</feature>
<dbReference type="SUPFAM" id="SSF52172">
    <property type="entry name" value="CheY-like"/>
    <property type="match status" value="1"/>
</dbReference>
<dbReference type="Gene3D" id="2.60.40.2380">
    <property type="match status" value="1"/>
</dbReference>
<feature type="transmembrane region" description="Helical" evidence="7">
    <location>
        <begin position="206"/>
        <end position="228"/>
    </location>
</feature>
<dbReference type="Pfam" id="PF07695">
    <property type="entry name" value="7TMR-DISM_7TM"/>
    <property type="match status" value="1"/>
</dbReference>
<keyword evidence="11" id="KW-1185">Reference proteome</keyword>
<feature type="modified residue" description="4-aspartylphosphate" evidence="6">
    <location>
        <position position="752"/>
    </location>
</feature>
<dbReference type="InterPro" id="IPR036641">
    <property type="entry name" value="HPT_dom_sf"/>
</dbReference>
<dbReference type="CDD" id="cd00082">
    <property type="entry name" value="HisKA"/>
    <property type="match status" value="1"/>
</dbReference>
<reference evidence="11" key="1">
    <citation type="journal article" date="2019" name="Int. J. Syst. Evol. Microbiol.">
        <title>The Global Catalogue of Microorganisms (GCM) 10K type strain sequencing project: providing services to taxonomists for standard genome sequencing and annotation.</title>
        <authorList>
            <consortium name="The Broad Institute Genomics Platform"/>
            <consortium name="The Broad Institute Genome Sequencing Center for Infectious Disease"/>
            <person name="Wu L."/>
            <person name="Ma J."/>
        </authorList>
    </citation>
    <scope>NUCLEOTIDE SEQUENCE [LARGE SCALE GENOMIC DNA]</scope>
    <source>
        <strain evidence="11">CGMCC 1.8859</strain>
    </source>
</reference>
<keyword evidence="7" id="KW-0472">Membrane</keyword>
<feature type="domain" description="Histidine kinase" evidence="8">
    <location>
        <begin position="464"/>
        <end position="682"/>
    </location>
</feature>
<keyword evidence="5" id="KW-0418">Kinase</keyword>
<keyword evidence="4" id="KW-0808">Transferase</keyword>
<dbReference type="PRINTS" id="PR00344">
    <property type="entry name" value="BCTRLSENSOR"/>
</dbReference>
<dbReference type="Pfam" id="PF00072">
    <property type="entry name" value="Response_reg"/>
    <property type="match status" value="1"/>
</dbReference>
<feature type="transmembrane region" description="Helical" evidence="7">
    <location>
        <begin position="355"/>
        <end position="373"/>
    </location>
</feature>
<proteinExistence type="predicted"/>
<evidence type="ECO:0000256" key="5">
    <source>
        <dbReference type="ARBA" id="ARBA00022777"/>
    </source>
</evidence>
<dbReference type="SMART" id="SM00448">
    <property type="entry name" value="REC"/>
    <property type="match status" value="1"/>
</dbReference>
<dbReference type="InterPro" id="IPR011622">
    <property type="entry name" value="7TMR_DISM_rcpt_extracell_dom2"/>
</dbReference>
<dbReference type="Proteomes" id="UP000637267">
    <property type="component" value="Unassembled WGS sequence"/>
</dbReference>
<dbReference type="PROSITE" id="PS50109">
    <property type="entry name" value="HIS_KIN"/>
    <property type="match status" value="1"/>
</dbReference>
<dbReference type="SMART" id="SM00387">
    <property type="entry name" value="HATPase_c"/>
    <property type="match status" value="1"/>
</dbReference>
<dbReference type="InterPro" id="IPR003594">
    <property type="entry name" value="HATPase_dom"/>
</dbReference>
<keyword evidence="7" id="KW-0812">Transmembrane</keyword>
<feature type="transmembrane region" description="Helical" evidence="7">
    <location>
        <begin position="323"/>
        <end position="343"/>
    </location>
</feature>
<dbReference type="InterPro" id="IPR011623">
    <property type="entry name" value="7TMR_DISM_rcpt_extracell_dom1"/>
</dbReference>
<dbReference type="Gene3D" id="1.10.287.130">
    <property type="match status" value="1"/>
</dbReference>
<feature type="transmembrane region" description="Helical" evidence="7">
    <location>
        <begin position="265"/>
        <end position="285"/>
    </location>
</feature>
<dbReference type="InterPro" id="IPR036890">
    <property type="entry name" value="HATPase_C_sf"/>
</dbReference>
<dbReference type="InterPro" id="IPR036097">
    <property type="entry name" value="HisK_dim/P_sf"/>
</dbReference>
<dbReference type="SUPFAM" id="SSF47226">
    <property type="entry name" value="Histidine-containing phosphotransfer domain, HPT domain"/>
    <property type="match status" value="1"/>
</dbReference>
<evidence type="ECO:0000256" key="4">
    <source>
        <dbReference type="ARBA" id="ARBA00022679"/>
    </source>
</evidence>
<dbReference type="Pfam" id="PF00512">
    <property type="entry name" value="HisKA"/>
    <property type="match status" value="1"/>
</dbReference>